<dbReference type="InterPro" id="IPR053781">
    <property type="entry name" value="F-box_AtFBL13-like"/>
</dbReference>
<reference evidence="3" key="2">
    <citation type="submission" date="2021-03" db="UniProtKB">
        <authorList>
            <consortium name="EnsemblPlants"/>
        </authorList>
    </citation>
    <scope>IDENTIFICATION</scope>
</reference>
<feature type="domain" description="F-box" evidence="2">
    <location>
        <begin position="417"/>
        <end position="470"/>
    </location>
</feature>
<dbReference type="Pfam" id="PF24758">
    <property type="entry name" value="LRR_At5g56370"/>
    <property type="match status" value="1"/>
</dbReference>
<dbReference type="InterPro" id="IPR001810">
    <property type="entry name" value="F-box_dom"/>
</dbReference>
<dbReference type="PROSITE" id="PS50181">
    <property type="entry name" value="FBOX"/>
    <property type="match status" value="2"/>
</dbReference>
<dbReference type="EnsemblPlants" id="AUR62027762-RA">
    <property type="protein sequence ID" value="AUR62027762-RA:cds"/>
    <property type="gene ID" value="AUR62027762"/>
</dbReference>
<feature type="domain" description="F-box" evidence="2">
    <location>
        <begin position="18"/>
        <end position="70"/>
    </location>
</feature>
<keyword evidence="4" id="KW-1185">Reference proteome</keyword>
<dbReference type="InterPro" id="IPR032675">
    <property type="entry name" value="LRR_dom_sf"/>
</dbReference>
<dbReference type="Pfam" id="PF08387">
    <property type="entry name" value="FBD"/>
    <property type="match status" value="1"/>
</dbReference>
<evidence type="ECO:0000313" key="3">
    <source>
        <dbReference type="EnsemblPlants" id="AUR62027762-RA:cds"/>
    </source>
</evidence>
<dbReference type="Pfam" id="PF00646">
    <property type="entry name" value="F-box"/>
    <property type="match status" value="2"/>
</dbReference>
<organism evidence="3 4">
    <name type="scientific">Chenopodium quinoa</name>
    <name type="common">Quinoa</name>
    <dbReference type="NCBI Taxonomy" id="63459"/>
    <lineage>
        <taxon>Eukaryota</taxon>
        <taxon>Viridiplantae</taxon>
        <taxon>Streptophyta</taxon>
        <taxon>Embryophyta</taxon>
        <taxon>Tracheophyta</taxon>
        <taxon>Spermatophyta</taxon>
        <taxon>Magnoliopsida</taxon>
        <taxon>eudicotyledons</taxon>
        <taxon>Gunneridae</taxon>
        <taxon>Pentapetalae</taxon>
        <taxon>Caryophyllales</taxon>
        <taxon>Chenopodiaceae</taxon>
        <taxon>Chenopodioideae</taxon>
        <taxon>Atripliceae</taxon>
        <taxon>Chenopodium</taxon>
    </lineage>
</organism>
<dbReference type="InterPro" id="IPR055411">
    <property type="entry name" value="LRR_FXL15/At3g58940/PEG3-like"/>
</dbReference>
<dbReference type="AlphaFoldDB" id="A0A803ME69"/>
<evidence type="ECO:0000256" key="1">
    <source>
        <dbReference type="SAM" id="MobiDB-lite"/>
    </source>
</evidence>
<dbReference type="SMART" id="SM00579">
    <property type="entry name" value="FBD"/>
    <property type="match status" value="1"/>
</dbReference>
<feature type="region of interest" description="Disordered" evidence="1">
    <location>
        <begin position="887"/>
        <end position="921"/>
    </location>
</feature>
<accession>A0A803ME69</accession>
<reference evidence="3" key="1">
    <citation type="journal article" date="2017" name="Nature">
        <title>The genome of Chenopodium quinoa.</title>
        <authorList>
            <person name="Jarvis D.E."/>
            <person name="Ho Y.S."/>
            <person name="Lightfoot D.J."/>
            <person name="Schmoeckel S.M."/>
            <person name="Li B."/>
            <person name="Borm T.J.A."/>
            <person name="Ohyanagi H."/>
            <person name="Mineta K."/>
            <person name="Michell C.T."/>
            <person name="Saber N."/>
            <person name="Kharbatia N.M."/>
            <person name="Rupper R.R."/>
            <person name="Sharp A.R."/>
            <person name="Dally N."/>
            <person name="Boughton B.A."/>
            <person name="Woo Y.H."/>
            <person name="Gao G."/>
            <person name="Schijlen E.G.W.M."/>
            <person name="Guo X."/>
            <person name="Momin A.A."/>
            <person name="Negrao S."/>
            <person name="Al-Babili S."/>
            <person name="Gehring C."/>
            <person name="Roessner U."/>
            <person name="Jung C."/>
            <person name="Murphy K."/>
            <person name="Arold S.T."/>
            <person name="Gojobori T."/>
            <person name="van der Linden C.G."/>
            <person name="van Loo E.N."/>
            <person name="Jellen E.N."/>
            <person name="Maughan P.J."/>
            <person name="Tester M."/>
        </authorList>
    </citation>
    <scope>NUCLEOTIDE SEQUENCE [LARGE SCALE GENOMIC DNA]</scope>
    <source>
        <strain evidence="3">cv. PI 614886</strain>
    </source>
</reference>
<dbReference type="CDD" id="cd22160">
    <property type="entry name" value="F-box_AtFBL13-like"/>
    <property type="match status" value="1"/>
</dbReference>
<dbReference type="Gramene" id="AUR62027762-RA">
    <property type="protein sequence ID" value="AUR62027762-RA:cds"/>
    <property type="gene ID" value="AUR62027762"/>
</dbReference>
<dbReference type="InterPro" id="IPR006566">
    <property type="entry name" value="FBD"/>
</dbReference>
<dbReference type="OMA" id="TITWIRM"/>
<dbReference type="InterPro" id="IPR050232">
    <property type="entry name" value="FBL13/AtMIF1-like"/>
</dbReference>
<proteinExistence type="predicted"/>
<sequence>MGSTSNDKKASMMKNNARDRLSELPDDILVHILSFLPILDAVRTVLIRRFGNLWTLVSSLNFRDSEFLKPENWPNGAIESDEQGLRFGRFVRNVLKLHKRFPVNKFLLHFYDIDVGDDDKEIKSWVSFAIKRQVKELNIQFDYDSNDYILPRCVFKSPFLVKLKLVRCDIEGLSRVQMGSLRKLSLNYVKVSNEMFKKVIFGCPCLQELVLMYVDELEELQFTAPNIKKLDLGSCDVRVLDCPNLKILNIYLSFSTEPSLQEVNISSVREVHIQSCWHFDKIVDKICKAEVVKVSAGAFSQSNFKELDMPQTRWKRLHFKLRLNEDQLIGICRVLRSSPHLEELIVCSYSWQNLCRDLGEARDHHMLSEELSSPCVLPQLKTISVTICGLKIMASMAQKDMESTSNENKTSMRNDARDRLSELPDDILVHILSFLPILDAVRTMSIRRFGNLWTLVSSLDIKDSEVFKAENWPSSAIVPKEQIPCFTSFVRNVLMLHKGIPINSFLLHFYDIYVCDESLVTDIKLWIRFAIGREVKELQVQFETDTYDVYILPRCVFTSQFLVELKLHNCRIELLSRVQIDEVNEVRFTARNIEKLDISSFGLFEIDCPNLKILNIHLSCREESSYLRGVNIPSVHEVHLQSIDEYDYILNKICKVEVVKFSEDAFQLNEYQLIGIFRVLRSSPHLEKLIVFSNSQENMKQALGMLSEELSMSSPCVLPLLKTVTIRGYRVACQSQLRLAECLLKSCVTLEKMVILPSTYELVAIEELKFVKRLCSFPRASANARNEFPFITPTVSDNSVPSSLSCVNRGVSDDEWCLEDEEECVIDVGSNVRCLEDEGECVRDVENAGEYVINDDGEAGDTAATLRQETTTRSQAAGEFARPFDQAADYPAGASGTDQCSSPQGAPGQHVFPAHSHQVAK</sequence>
<dbReference type="SUPFAM" id="SSF81383">
    <property type="entry name" value="F-box domain"/>
    <property type="match status" value="2"/>
</dbReference>
<evidence type="ECO:0000313" key="4">
    <source>
        <dbReference type="Proteomes" id="UP000596660"/>
    </source>
</evidence>
<evidence type="ECO:0000259" key="2">
    <source>
        <dbReference type="PROSITE" id="PS50181"/>
    </source>
</evidence>
<dbReference type="Proteomes" id="UP000596660">
    <property type="component" value="Unplaced"/>
</dbReference>
<dbReference type="InterPro" id="IPR036047">
    <property type="entry name" value="F-box-like_dom_sf"/>
</dbReference>
<dbReference type="PANTHER" id="PTHR31900">
    <property type="entry name" value="F-BOX/RNI SUPERFAMILY PROTEIN-RELATED"/>
    <property type="match status" value="1"/>
</dbReference>
<dbReference type="SUPFAM" id="SSF52047">
    <property type="entry name" value="RNI-like"/>
    <property type="match status" value="2"/>
</dbReference>
<name>A0A803ME69_CHEQI</name>
<dbReference type="PANTHER" id="PTHR31900:SF31">
    <property type="entry name" value="F-BOX_LRR-REPEAT PROTEIN 13-LIKE"/>
    <property type="match status" value="1"/>
</dbReference>
<dbReference type="Gene3D" id="3.80.10.10">
    <property type="entry name" value="Ribonuclease Inhibitor"/>
    <property type="match status" value="1"/>
</dbReference>
<protein>
    <recommendedName>
        <fullName evidence="2">F-box domain-containing protein</fullName>
    </recommendedName>
</protein>